<protein>
    <recommendedName>
        <fullName evidence="1">Bacterial mobilisation domain-containing protein</fullName>
    </recommendedName>
</protein>
<dbReference type="AlphaFoldDB" id="A0A6P1ZB41"/>
<dbReference type="InterPro" id="IPR008687">
    <property type="entry name" value="MobC"/>
</dbReference>
<dbReference type="InterPro" id="IPR010985">
    <property type="entry name" value="Ribbon_hlx_hlx"/>
</dbReference>
<dbReference type="Pfam" id="PF05713">
    <property type="entry name" value="MobC"/>
    <property type="match status" value="1"/>
</dbReference>
<organism evidence="2 3">
    <name type="scientific">Oceanidesulfovibrio marinus</name>
    <dbReference type="NCBI Taxonomy" id="370038"/>
    <lineage>
        <taxon>Bacteria</taxon>
        <taxon>Pseudomonadati</taxon>
        <taxon>Thermodesulfobacteriota</taxon>
        <taxon>Desulfovibrionia</taxon>
        <taxon>Desulfovibrionales</taxon>
        <taxon>Desulfovibrionaceae</taxon>
        <taxon>Oceanidesulfovibrio</taxon>
    </lineage>
</organism>
<dbReference type="EMBL" id="QMIF01000022">
    <property type="protein sequence ID" value="TVM30537.1"/>
    <property type="molecule type" value="Genomic_DNA"/>
</dbReference>
<dbReference type="GO" id="GO:0006355">
    <property type="term" value="P:regulation of DNA-templated transcription"/>
    <property type="evidence" value="ECO:0007669"/>
    <property type="project" value="InterPro"/>
</dbReference>
<proteinExistence type="predicted"/>
<dbReference type="SUPFAM" id="SSF47598">
    <property type="entry name" value="Ribbon-helix-helix"/>
    <property type="match status" value="1"/>
</dbReference>
<dbReference type="OrthoDB" id="2004071at2"/>
<sequence>MALTKYTPVRLGEGVRAELEAQAKLEGRNMSRIIRQAVVEYLDREARTDDDVTVERALRAVYEELWDFRGGFARIGGNLNQIALVFNQTGRVDDEGLAEVHSELQNYFRELAIKLRDIEKELKAKIFRE</sequence>
<name>A0A6P1ZB41_9BACT</name>
<feature type="domain" description="Bacterial mobilisation" evidence="1">
    <location>
        <begin position="73"/>
        <end position="106"/>
    </location>
</feature>
<gene>
    <name evidence="2" type="ORF">DQK91_20755</name>
</gene>
<dbReference type="RefSeq" id="WP_144307327.1">
    <property type="nucleotide sequence ID" value="NZ_QMIF01000022.1"/>
</dbReference>
<accession>A0A6P1ZB41</accession>
<evidence type="ECO:0000313" key="2">
    <source>
        <dbReference type="EMBL" id="TVM30537.1"/>
    </source>
</evidence>
<comment type="caution">
    <text evidence="2">The sequence shown here is derived from an EMBL/GenBank/DDBJ whole genome shotgun (WGS) entry which is preliminary data.</text>
</comment>
<evidence type="ECO:0000313" key="3">
    <source>
        <dbReference type="Proteomes" id="UP000434052"/>
    </source>
</evidence>
<dbReference type="Proteomes" id="UP000434052">
    <property type="component" value="Unassembled WGS sequence"/>
</dbReference>
<evidence type="ECO:0000259" key="1">
    <source>
        <dbReference type="Pfam" id="PF05713"/>
    </source>
</evidence>
<reference evidence="2 3" key="1">
    <citation type="submission" date="2018-06" db="EMBL/GenBank/DDBJ databases">
        <title>Complete genome of Desulfovibrio marinus P48SEP.</title>
        <authorList>
            <person name="Crispim J.S."/>
            <person name="Vidigal P.M.P."/>
            <person name="Silva L.C.F."/>
            <person name="Araujo L.C."/>
            <person name="Laguardia C.N."/>
            <person name="Dias R.S."/>
            <person name="Sousa M.P."/>
            <person name="Paula S.O."/>
            <person name="Silva C."/>
        </authorList>
    </citation>
    <scope>NUCLEOTIDE SEQUENCE [LARGE SCALE GENOMIC DNA]</scope>
    <source>
        <strain evidence="2 3">P48SEP</strain>
    </source>
</reference>